<keyword evidence="6" id="KW-0411">Iron-sulfur</keyword>
<evidence type="ECO:0000256" key="6">
    <source>
        <dbReference type="ARBA" id="ARBA00023014"/>
    </source>
</evidence>
<dbReference type="Proteomes" id="UP000761574">
    <property type="component" value="Unassembled WGS sequence"/>
</dbReference>
<comment type="cofactor">
    <cofactor evidence="1">
        <name>[4Fe-4S] cluster</name>
        <dbReference type="ChEBI" id="CHEBI:49883"/>
    </cofactor>
</comment>
<dbReference type="InterPro" id="IPR013785">
    <property type="entry name" value="Aldolase_TIM"/>
</dbReference>
<dbReference type="SFLD" id="SFLDS00029">
    <property type="entry name" value="Radical_SAM"/>
    <property type="match status" value="1"/>
</dbReference>
<evidence type="ECO:0000256" key="4">
    <source>
        <dbReference type="ARBA" id="ARBA00022723"/>
    </source>
</evidence>
<comment type="caution">
    <text evidence="10">The sequence shown here is derived from an EMBL/GenBank/DDBJ whole genome shotgun (WGS) entry which is preliminary data.</text>
</comment>
<evidence type="ECO:0000256" key="8">
    <source>
        <dbReference type="ARBA" id="ARBA00039667"/>
    </source>
</evidence>
<accession>A0ABQ4PG33</accession>
<gene>
    <name evidence="10" type="ORF">TUM4630_17220</name>
</gene>
<keyword evidence="5" id="KW-0408">Iron</keyword>
<evidence type="ECO:0000259" key="9">
    <source>
        <dbReference type="PROSITE" id="PS51918"/>
    </source>
</evidence>
<dbReference type="Gene3D" id="3.20.20.70">
    <property type="entry name" value="Aldolase class I"/>
    <property type="match status" value="1"/>
</dbReference>
<dbReference type="InterPro" id="IPR051196">
    <property type="entry name" value="RSAD2/Viperin_antiviral"/>
</dbReference>
<dbReference type="NCBIfam" id="NF038283">
    <property type="entry name" value="viperin_w_prok"/>
    <property type="match status" value="1"/>
</dbReference>
<keyword evidence="3" id="KW-0949">S-adenosyl-L-methionine</keyword>
<dbReference type="SUPFAM" id="SSF102114">
    <property type="entry name" value="Radical SAM enzymes"/>
    <property type="match status" value="1"/>
</dbReference>
<reference evidence="10 11" key="1">
    <citation type="submission" date="2021-05" db="EMBL/GenBank/DDBJ databases">
        <title>Molecular characterization for Shewanella algae harboring chromosomal blaOXA-55-like strains isolated from clinical and environment sample.</title>
        <authorList>
            <person name="Ohama Y."/>
            <person name="Aoki K."/>
            <person name="Harada S."/>
            <person name="Moriya K."/>
            <person name="Ishii Y."/>
            <person name="Tateda K."/>
        </authorList>
    </citation>
    <scope>NUCLEOTIDE SEQUENCE [LARGE SCALE GENOMIC DNA]</scope>
    <source>
        <strain evidence="10 11">LMG 23746</strain>
    </source>
</reference>
<organism evidence="10 11">
    <name type="scientific">Shewanella algidipiscicola</name>
    <dbReference type="NCBI Taxonomy" id="614070"/>
    <lineage>
        <taxon>Bacteria</taxon>
        <taxon>Pseudomonadati</taxon>
        <taxon>Pseudomonadota</taxon>
        <taxon>Gammaproteobacteria</taxon>
        <taxon>Alteromonadales</taxon>
        <taxon>Shewanellaceae</taxon>
        <taxon>Shewanella</taxon>
    </lineage>
</organism>
<dbReference type="RefSeq" id="WP_119978582.1">
    <property type="nucleotide sequence ID" value="NZ_BPFB01000016.1"/>
</dbReference>
<keyword evidence="4" id="KW-0479">Metal-binding</keyword>
<keyword evidence="7" id="KW-0051">Antiviral defense</keyword>
<dbReference type="CDD" id="cd01335">
    <property type="entry name" value="Radical_SAM"/>
    <property type="match status" value="1"/>
</dbReference>
<dbReference type="PROSITE" id="PS51918">
    <property type="entry name" value="RADICAL_SAM"/>
    <property type="match status" value="1"/>
</dbReference>
<evidence type="ECO:0000313" key="10">
    <source>
        <dbReference type="EMBL" id="GIU46515.1"/>
    </source>
</evidence>
<dbReference type="Pfam" id="PF04055">
    <property type="entry name" value="Radical_SAM"/>
    <property type="match status" value="1"/>
</dbReference>
<dbReference type="InterPro" id="IPR058240">
    <property type="entry name" value="rSAM_sf"/>
</dbReference>
<keyword evidence="2" id="KW-0004">4Fe-4S</keyword>
<dbReference type="PANTHER" id="PTHR21339">
    <property type="entry name" value="RADICAL S-ADENOSYL METHIONINE DOMAIN-CONTAINING PROTEIN 2"/>
    <property type="match status" value="1"/>
</dbReference>
<dbReference type="EMBL" id="BPFB01000016">
    <property type="protein sequence ID" value="GIU46515.1"/>
    <property type="molecule type" value="Genomic_DNA"/>
</dbReference>
<dbReference type="SFLD" id="SFLDG01067">
    <property type="entry name" value="SPASM/twitch_domain_containing"/>
    <property type="match status" value="1"/>
</dbReference>
<dbReference type="PANTHER" id="PTHR21339:SF0">
    <property type="entry name" value="S-ADENOSYLMETHIONINE-DEPENDENT NUCLEOTIDE DEHYDRATASE RSAD2"/>
    <property type="match status" value="1"/>
</dbReference>
<name>A0ABQ4PG33_9GAMM</name>
<protein>
    <recommendedName>
        <fullName evidence="8">S-adenosylmethionine-dependent nucleotide dehydratase</fullName>
    </recommendedName>
</protein>
<evidence type="ECO:0000256" key="2">
    <source>
        <dbReference type="ARBA" id="ARBA00022485"/>
    </source>
</evidence>
<dbReference type="InterPro" id="IPR007197">
    <property type="entry name" value="rSAM"/>
</dbReference>
<evidence type="ECO:0000256" key="3">
    <source>
        <dbReference type="ARBA" id="ARBA00022691"/>
    </source>
</evidence>
<dbReference type="SFLD" id="SFLDG01088">
    <property type="entry name" value="antiviral_proteins"/>
    <property type="match status" value="1"/>
</dbReference>
<evidence type="ECO:0000256" key="1">
    <source>
        <dbReference type="ARBA" id="ARBA00001966"/>
    </source>
</evidence>
<proteinExistence type="predicted"/>
<sequence length="301" mass="33855">MTNISEMVINFHMTETCNYRCGYCYATWESNDSQAELHHSSGDIQSLLIKLADYFFSENPIRKALGYTSVRINFAGGEPVMLGGRFISALLLAKSLGFRTSIITNGHLLSAKMMDRIGPHLDMLGLSFDTADFLLAQSIGRVDRKSAWLSPSRVIEIVAVYRTLNRNGKVKINTVVNAFNWREDMSHAIEQIQPDKWKLLRVLPVYSHQLTISSAQYCAYIERHKGFSEIVSLEDNQDMWQSYLMLNPEGRFYQNSDACQGVVQSPAVLDVGVESAIAHVDFNAESFVRRYQSNGSATTTA</sequence>
<feature type="domain" description="Radical SAM core" evidence="9">
    <location>
        <begin position="3"/>
        <end position="249"/>
    </location>
</feature>
<keyword evidence="11" id="KW-1185">Reference proteome</keyword>
<evidence type="ECO:0000256" key="7">
    <source>
        <dbReference type="ARBA" id="ARBA00023118"/>
    </source>
</evidence>
<evidence type="ECO:0000256" key="5">
    <source>
        <dbReference type="ARBA" id="ARBA00023004"/>
    </source>
</evidence>
<evidence type="ECO:0000313" key="11">
    <source>
        <dbReference type="Proteomes" id="UP000761574"/>
    </source>
</evidence>